<dbReference type="Gene3D" id="3.30.200.20">
    <property type="entry name" value="Phosphorylase Kinase, domain 1"/>
    <property type="match status" value="1"/>
</dbReference>
<comment type="catalytic activity">
    <reaction evidence="9">
        <text>L-seryl-[protein] + ATP = O-phospho-L-seryl-[protein] + ADP + H(+)</text>
        <dbReference type="Rhea" id="RHEA:17989"/>
        <dbReference type="Rhea" id="RHEA-COMP:9863"/>
        <dbReference type="Rhea" id="RHEA-COMP:11604"/>
        <dbReference type="ChEBI" id="CHEBI:15378"/>
        <dbReference type="ChEBI" id="CHEBI:29999"/>
        <dbReference type="ChEBI" id="CHEBI:30616"/>
        <dbReference type="ChEBI" id="CHEBI:83421"/>
        <dbReference type="ChEBI" id="CHEBI:456216"/>
        <dbReference type="EC" id="2.7.11.1"/>
    </reaction>
</comment>
<evidence type="ECO:0000256" key="6">
    <source>
        <dbReference type="ARBA" id="ARBA00022840"/>
    </source>
</evidence>
<feature type="compositionally biased region" description="Low complexity" evidence="10">
    <location>
        <begin position="539"/>
        <end position="554"/>
    </location>
</feature>
<comment type="similarity">
    <text evidence="7">Belongs to the protein kinase superfamily. Ser/Thr protein kinase family. GCN2 subfamily.</text>
</comment>
<keyword evidence="6" id="KW-0067">ATP-binding</keyword>
<dbReference type="PANTHER" id="PTHR11042">
    <property type="entry name" value="EUKARYOTIC TRANSLATION INITIATION FACTOR 2-ALPHA KINASE EIF2-ALPHA KINASE -RELATED"/>
    <property type="match status" value="1"/>
</dbReference>
<evidence type="ECO:0000256" key="7">
    <source>
        <dbReference type="ARBA" id="ARBA00037982"/>
    </source>
</evidence>
<dbReference type="EC" id="2.7.11.1" evidence="1"/>
<keyword evidence="11" id="KW-0472">Membrane</keyword>
<keyword evidence="4" id="KW-0547">Nucleotide-binding</keyword>
<dbReference type="InterPro" id="IPR011009">
    <property type="entry name" value="Kinase-like_dom_sf"/>
</dbReference>
<feature type="compositionally biased region" description="Pro residues" evidence="10">
    <location>
        <begin position="615"/>
        <end position="626"/>
    </location>
</feature>
<dbReference type="FunFam" id="1.10.510.10:FF:000699">
    <property type="entry name" value="Probable serine/threonine-protein kinase iksA"/>
    <property type="match status" value="1"/>
</dbReference>
<proteinExistence type="inferred from homology"/>
<evidence type="ECO:0000313" key="14">
    <source>
        <dbReference type="Proteomes" id="UP000214365"/>
    </source>
</evidence>
<dbReference type="InterPro" id="IPR050339">
    <property type="entry name" value="CC_SR_Kinase"/>
</dbReference>
<name>A0A225AC20_TALAT</name>
<dbReference type="GeneID" id="31008028"/>
<keyword evidence="11" id="KW-1133">Transmembrane helix</keyword>
<keyword evidence="14" id="KW-1185">Reference proteome</keyword>
<dbReference type="SMART" id="SM00220">
    <property type="entry name" value="S_TKc"/>
    <property type="match status" value="1"/>
</dbReference>
<dbReference type="GO" id="GO:0005634">
    <property type="term" value="C:nucleus"/>
    <property type="evidence" value="ECO:0007669"/>
    <property type="project" value="TreeGrafter"/>
</dbReference>
<comment type="catalytic activity">
    <reaction evidence="8">
        <text>L-threonyl-[protein] + ATP = O-phospho-L-threonyl-[protein] + ADP + H(+)</text>
        <dbReference type="Rhea" id="RHEA:46608"/>
        <dbReference type="Rhea" id="RHEA-COMP:11060"/>
        <dbReference type="Rhea" id="RHEA-COMP:11605"/>
        <dbReference type="ChEBI" id="CHEBI:15378"/>
        <dbReference type="ChEBI" id="CHEBI:30013"/>
        <dbReference type="ChEBI" id="CHEBI:30616"/>
        <dbReference type="ChEBI" id="CHEBI:61977"/>
        <dbReference type="ChEBI" id="CHEBI:456216"/>
        <dbReference type="EC" id="2.7.11.1"/>
    </reaction>
</comment>
<dbReference type="InterPro" id="IPR008271">
    <property type="entry name" value="Ser/Thr_kinase_AS"/>
</dbReference>
<evidence type="ECO:0000256" key="5">
    <source>
        <dbReference type="ARBA" id="ARBA00022777"/>
    </source>
</evidence>
<keyword evidence="11" id="KW-0812">Transmembrane</keyword>
<feature type="transmembrane region" description="Helical" evidence="11">
    <location>
        <begin position="688"/>
        <end position="716"/>
    </location>
</feature>
<dbReference type="EMBL" id="LFMY01000014">
    <property type="protein sequence ID" value="OKL56373.1"/>
    <property type="molecule type" value="Genomic_DNA"/>
</dbReference>
<comment type="caution">
    <text evidence="13">The sequence shown here is derived from an EMBL/GenBank/DDBJ whole genome shotgun (WGS) entry which is preliminary data.</text>
</comment>
<evidence type="ECO:0000256" key="1">
    <source>
        <dbReference type="ARBA" id="ARBA00012513"/>
    </source>
</evidence>
<feature type="transmembrane region" description="Helical" evidence="11">
    <location>
        <begin position="637"/>
        <end position="656"/>
    </location>
</feature>
<evidence type="ECO:0000313" key="13">
    <source>
        <dbReference type="EMBL" id="OKL56373.1"/>
    </source>
</evidence>
<keyword evidence="5" id="KW-0418">Kinase</keyword>
<evidence type="ECO:0000256" key="9">
    <source>
        <dbReference type="ARBA" id="ARBA00048679"/>
    </source>
</evidence>
<evidence type="ECO:0000256" key="8">
    <source>
        <dbReference type="ARBA" id="ARBA00047899"/>
    </source>
</evidence>
<evidence type="ECO:0000256" key="4">
    <source>
        <dbReference type="ARBA" id="ARBA00022741"/>
    </source>
</evidence>
<dbReference type="AlphaFoldDB" id="A0A225AC20"/>
<evidence type="ECO:0000256" key="11">
    <source>
        <dbReference type="SAM" id="Phobius"/>
    </source>
</evidence>
<protein>
    <recommendedName>
        <fullName evidence="1">non-specific serine/threonine protein kinase</fullName>
        <ecNumber evidence="1">2.7.11.1</ecNumber>
    </recommendedName>
</protein>
<keyword evidence="3" id="KW-0808">Transferase</keyword>
<dbReference type="Pfam" id="PF00069">
    <property type="entry name" value="Pkinase"/>
    <property type="match status" value="1"/>
</dbReference>
<dbReference type="Gene3D" id="1.10.510.10">
    <property type="entry name" value="Transferase(Phosphotransferase) domain 1"/>
    <property type="match status" value="1"/>
</dbReference>
<evidence type="ECO:0000256" key="10">
    <source>
        <dbReference type="SAM" id="MobiDB-lite"/>
    </source>
</evidence>
<dbReference type="RefSeq" id="XP_020116494.1">
    <property type="nucleotide sequence ID" value="XM_020263177.1"/>
</dbReference>
<dbReference type="FunFam" id="3.30.200.20:FF:000306">
    <property type="entry name" value="IKS protein kinase"/>
    <property type="match status" value="1"/>
</dbReference>
<organism evidence="13 14">
    <name type="scientific">Talaromyces atroroseus</name>
    <dbReference type="NCBI Taxonomy" id="1441469"/>
    <lineage>
        <taxon>Eukaryota</taxon>
        <taxon>Fungi</taxon>
        <taxon>Dikarya</taxon>
        <taxon>Ascomycota</taxon>
        <taxon>Pezizomycotina</taxon>
        <taxon>Eurotiomycetes</taxon>
        <taxon>Eurotiomycetidae</taxon>
        <taxon>Eurotiales</taxon>
        <taxon>Trichocomaceae</taxon>
        <taxon>Talaromyces</taxon>
        <taxon>Talaromyces sect. Trachyspermi</taxon>
    </lineage>
</organism>
<keyword evidence="2" id="KW-0723">Serine/threonine-protein kinase</keyword>
<reference evidence="13 14" key="1">
    <citation type="submission" date="2015-06" db="EMBL/GenBank/DDBJ databases">
        <title>Talaromyces atroroseus IBT 11181 draft genome.</title>
        <authorList>
            <person name="Rasmussen K.B."/>
            <person name="Rasmussen S."/>
            <person name="Petersen B."/>
            <person name="Sicheritz-Ponten T."/>
            <person name="Mortensen U.H."/>
            <person name="Thrane U."/>
        </authorList>
    </citation>
    <scope>NUCLEOTIDE SEQUENCE [LARGE SCALE GENOMIC DNA]</scope>
    <source>
        <strain evidence="13 14">IBT 11181</strain>
    </source>
</reference>
<dbReference type="SUPFAM" id="SSF56112">
    <property type="entry name" value="Protein kinase-like (PK-like)"/>
    <property type="match status" value="1"/>
</dbReference>
<feature type="domain" description="Protein kinase" evidence="12">
    <location>
        <begin position="152"/>
        <end position="471"/>
    </location>
</feature>
<dbReference type="InterPro" id="IPR000719">
    <property type="entry name" value="Prot_kinase_dom"/>
</dbReference>
<accession>A0A225AC20</accession>
<feature type="region of interest" description="Disordered" evidence="10">
    <location>
        <begin position="475"/>
        <end position="626"/>
    </location>
</feature>
<dbReference type="STRING" id="1441469.A0A225AC20"/>
<feature type="compositionally biased region" description="Polar residues" evidence="10">
    <location>
        <begin position="555"/>
        <end position="564"/>
    </location>
</feature>
<evidence type="ECO:0000259" key="12">
    <source>
        <dbReference type="PROSITE" id="PS50011"/>
    </source>
</evidence>
<dbReference type="GO" id="GO:0004674">
    <property type="term" value="F:protein serine/threonine kinase activity"/>
    <property type="evidence" value="ECO:0007669"/>
    <property type="project" value="UniProtKB-KW"/>
</dbReference>
<dbReference type="PROSITE" id="PS50011">
    <property type="entry name" value="PROTEIN_KINASE_DOM"/>
    <property type="match status" value="1"/>
</dbReference>
<dbReference type="Proteomes" id="UP000214365">
    <property type="component" value="Unassembled WGS sequence"/>
</dbReference>
<dbReference type="OrthoDB" id="1405469at2759"/>
<dbReference type="PROSITE" id="PS00108">
    <property type="entry name" value="PROTEIN_KINASE_ST"/>
    <property type="match status" value="1"/>
</dbReference>
<evidence type="ECO:0000256" key="2">
    <source>
        <dbReference type="ARBA" id="ARBA00022527"/>
    </source>
</evidence>
<sequence length="738" mass="81905">MADDAPRSMSIVPYSSNRDIVLRHNDSVVVLDRDSQQLVLRNASSSNGDHDLDLSECPYCHRPMRGRENEPEVHGPAQADFVNPEYFRLLHDSVSSSAASTPPPPLSPRRRFAQPTLTDGSIGASSPYVEPSSSSHGISSTAFSQGYFKKFFVEEGELGRGGKGVVLLVKHLLDGVSLGHFACKRVPVGDDHEWLEKVLIEVQLLQHLSHQNLVSYRHVWLEDFKISPFSPSVPCAFILQQYCNSGDLHKYVVGSVPASATPQELLKERLRRRSKGQPEIPADLAGPRRLHLEEIYSFFKDITSGIRFLHANGFIHRDLKPSNCLLHDSGQELRVLVSDFGEVQYENSVRKSTGTTGTISYCAPEVLQREYPDGPFGNFTFKSDVFSLGMILHFLCFAQLPYHSADLIEEKEDIDELRAEISEWKGFDESLKKLRPDLPEKLYTILEQLLSLNPSHRPTADEVLASIQAGVTTGNESRRFGRANSNSSEFPSSHRIQPVESPIHANPRSSRSPTKNMPRKAGPLAVRSPARYETRSVTANANMNASSSSSSGMSFDTNSESNQPRSREQDLILRPRFRSPPSSSPQRADVDSSDTHRRHTHPIVHNPLSSTSLSSPPPLSPPRLLPLPPPPAPPASFLNSNAYLFFVPIVTLGIQIPVPNARLVLFVVKQILISQACMPLAVNPWVYYPLFTLAVLSLPLQGFGIQLLSLAIHLIFMALGLRTDSICVWGTSSRTLFR</sequence>
<dbReference type="GO" id="GO:0005524">
    <property type="term" value="F:ATP binding"/>
    <property type="evidence" value="ECO:0007669"/>
    <property type="project" value="UniProtKB-KW"/>
</dbReference>
<feature type="region of interest" description="Disordered" evidence="10">
    <location>
        <begin position="94"/>
        <end position="130"/>
    </location>
</feature>
<evidence type="ECO:0000256" key="3">
    <source>
        <dbReference type="ARBA" id="ARBA00022679"/>
    </source>
</evidence>
<gene>
    <name evidence="13" type="ORF">UA08_08272</name>
</gene>
<dbReference type="PANTHER" id="PTHR11042:SF138">
    <property type="entry name" value="SERINE_THREONINE-PROTEIN KINASE IKS1-RELATED"/>
    <property type="match status" value="1"/>
</dbReference>
<dbReference type="GO" id="GO:0005737">
    <property type="term" value="C:cytoplasm"/>
    <property type="evidence" value="ECO:0007669"/>
    <property type="project" value="TreeGrafter"/>
</dbReference>
<feature type="compositionally biased region" description="Polar residues" evidence="10">
    <location>
        <begin position="483"/>
        <end position="495"/>
    </location>
</feature>
<dbReference type="CDD" id="cd00180">
    <property type="entry name" value="PKc"/>
    <property type="match status" value="1"/>
</dbReference>